<evidence type="ECO:0000256" key="3">
    <source>
        <dbReference type="ARBA" id="ARBA00022768"/>
    </source>
</evidence>
<dbReference type="InterPro" id="IPR035649">
    <property type="entry name" value="EFG_V"/>
</dbReference>
<dbReference type="InterPro" id="IPR047872">
    <property type="entry name" value="EFG_IV"/>
</dbReference>
<comment type="function">
    <text evidence="6">Catalyzes the GTP-dependent ribosomal translocation step during translation elongation. During this step, the ribosome changes from the pre-translocational (PRE) to the post-translocational (POST) state as the newly formed A-site-bound peptidyl-tRNA and P-site-bound deacylated tRNA move to the P and E sites, respectively. Catalyzes the coordinated movement of the two tRNA molecules, the mRNA and conformational changes in the ribosome.</text>
</comment>
<dbReference type="SMART" id="SM00889">
    <property type="entry name" value="EFG_IV"/>
    <property type="match status" value="1"/>
</dbReference>
<evidence type="ECO:0000256" key="5">
    <source>
        <dbReference type="ARBA" id="ARBA00023134"/>
    </source>
</evidence>
<dbReference type="Pfam" id="PF03764">
    <property type="entry name" value="EFG_IV"/>
    <property type="match status" value="1"/>
</dbReference>
<evidence type="ECO:0000256" key="6">
    <source>
        <dbReference type="ARBA" id="ARBA00024731"/>
    </source>
</evidence>
<dbReference type="SUPFAM" id="SSF50447">
    <property type="entry name" value="Translation proteins"/>
    <property type="match status" value="1"/>
</dbReference>
<name>A0A9D1LER9_9BURK</name>
<evidence type="ECO:0000313" key="9">
    <source>
        <dbReference type="Proteomes" id="UP000824083"/>
    </source>
</evidence>
<dbReference type="InterPro" id="IPR041095">
    <property type="entry name" value="EFG_II"/>
</dbReference>
<dbReference type="InterPro" id="IPR027417">
    <property type="entry name" value="P-loop_NTPase"/>
</dbReference>
<evidence type="ECO:0000256" key="1">
    <source>
        <dbReference type="ARBA" id="ARBA00017872"/>
    </source>
</evidence>
<accession>A0A9D1LER9</accession>
<keyword evidence="5" id="KW-0342">GTP-binding</keyword>
<dbReference type="Pfam" id="PF22042">
    <property type="entry name" value="EF-G_D2"/>
    <property type="match status" value="1"/>
</dbReference>
<dbReference type="Gene3D" id="3.30.230.10">
    <property type="match status" value="1"/>
</dbReference>
<dbReference type="GO" id="GO:0097216">
    <property type="term" value="F:guanosine tetraphosphate binding"/>
    <property type="evidence" value="ECO:0007669"/>
    <property type="project" value="UniProtKB-ARBA"/>
</dbReference>
<dbReference type="FunFam" id="3.30.230.10:FF:000003">
    <property type="entry name" value="Elongation factor G"/>
    <property type="match status" value="1"/>
</dbReference>
<dbReference type="InterPro" id="IPR000640">
    <property type="entry name" value="EFG_V-like"/>
</dbReference>
<dbReference type="Pfam" id="PF14492">
    <property type="entry name" value="EFG_III"/>
    <property type="match status" value="1"/>
</dbReference>
<organism evidence="8 9">
    <name type="scientific">Candidatus Aphodousia faecigallinarum</name>
    <dbReference type="NCBI Taxonomy" id="2840677"/>
    <lineage>
        <taxon>Bacteria</taxon>
        <taxon>Pseudomonadati</taxon>
        <taxon>Pseudomonadota</taxon>
        <taxon>Betaproteobacteria</taxon>
        <taxon>Burkholderiales</taxon>
        <taxon>Sutterellaceae</taxon>
        <taxon>Sutterellaceae incertae sedis</taxon>
        <taxon>Candidatus Aphodousia</taxon>
    </lineage>
</organism>
<dbReference type="FunFam" id="3.30.70.240:FF:000001">
    <property type="entry name" value="Elongation factor G"/>
    <property type="match status" value="1"/>
</dbReference>
<gene>
    <name evidence="8" type="ORF">IAC56_06725</name>
</gene>
<dbReference type="GO" id="GO:0003746">
    <property type="term" value="F:translation elongation factor activity"/>
    <property type="evidence" value="ECO:0007669"/>
    <property type="project" value="UniProtKB-KW"/>
</dbReference>
<dbReference type="SMART" id="SM00838">
    <property type="entry name" value="EFG_C"/>
    <property type="match status" value="1"/>
</dbReference>
<proteinExistence type="predicted"/>
<dbReference type="InterPro" id="IPR000795">
    <property type="entry name" value="T_Tr_GTP-bd_dom"/>
</dbReference>
<dbReference type="Pfam" id="PF00679">
    <property type="entry name" value="EFG_C"/>
    <property type="match status" value="1"/>
</dbReference>
<dbReference type="Gene3D" id="2.40.30.10">
    <property type="entry name" value="Translation factors"/>
    <property type="match status" value="1"/>
</dbReference>
<feature type="domain" description="Tr-type G" evidence="7">
    <location>
        <begin position="7"/>
        <end position="267"/>
    </location>
</feature>
<keyword evidence="4" id="KW-0648">Protein biosynthesis</keyword>
<reference evidence="8" key="1">
    <citation type="submission" date="2020-10" db="EMBL/GenBank/DDBJ databases">
        <authorList>
            <person name="Gilroy R."/>
        </authorList>
    </citation>
    <scope>NUCLEOTIDE SEQUENCE</scope>
    <source>
        <strain evidence="8">7463</strain>
    </source>
</reference>
<dbReference type="PANTHER" id="PTHR43261:SF6">
    <property type="entry name" value="ELONGATION FACTOR G-LIKE PROTEIN"/>
    <property type="match status" value="1"/>
</dbReference>
<comment type="caution">
    <text evidence="8">The sequence shown here is derived from an EMBL/GenBank/DDBJ whole genome shotgun (WGS) entry which is preliminary data.</text>
</comment>
<evidence type="ECO:0000256" key="2">
    <source>
        <dbReference type="ARBA" id="ARBA00022741"/>
    </source>
</evidence>
<dbReference type="NCBIfam" id="NF009381">
    <property type="entry name" value="PRK12740.1-5"/>
    <property type="match status" value="1"/>
</dbReference>
<dbReference type="EMBL" id="DVMY01000103">
    <property type="protein sequence ID" value="HIU37948.1"/>
    <property type="molecule type" value="Genomic_DNA"/>
</dbReference>
<protein>
    <recommendedName>
        <fullName evidence="1">Elongation factor G</fullName>
    </recommendedName>
</protein>
<dbReference type="InterPro" id="IPR053905">
    <property type="entry name" value="EF-G-like_DII"/>
</dbReference>
<dbReference type="CDD" id="cd03713">
    <property type="entry name" value="EFG_mtEFG_C"/>
    <property type="match status" value="1"/>
</dbReference>
<dbReference type="CDD" id="cd01434">
    <property type="entry name" value="EFG_mtEFG1_IV"/>
    <property type="match status" value="1"/>
</dbReference>
<dbReference type="InterPro" id="IPR005517">
    <property type="entry name" value="Transl_elong_EFG/EF2_IV"/>
</dbReference>
<evidence type="ECO:0000313" key="8">
    <source>
        <dbReference type="EMBL" id="HIU37948.1"/>
    </source>
</evidence>
<dbReference type="Gene3D" id="3.40.50.300">
    <property type="entry name" value="P-loop containing nucleotide triphosphate hydrolases"/>
    <property type="match status" value="1"/>
</dbReference>
<keyword evidence="2" id="KW-0547">Nucleotide-binding</keyword>
<dbReference type="InterPro" id="IPR020568">
    <property type="entry name" value="Ribosomal_Su5_D2-typ_SF"/>
</dbReference>
<dbReference type="SUPFAM" id="SSF54980">
    <property type="entry name" value="EF-G C-terminal domain-like"/>
    <property type="match status" value="2"/>
</dbReference>
<dbReference type="SUPFAM" id="SSF52540">
    <property type="entry name" value="P-loop containing nucleoside triphosphate hydrolases"/>
    <property type="match status" value="1"/>
</dbReference>
<dbReference type="AlphaFoldDB" id="A0A9D1LER9"/>
<dbReference type="InterPro" id="IPR014721">
    <property type="entry name" value="Ribsml_uS5_D2-typ_fold_subgr"/>
</dbReference>
<sequence length="683" mass="75128">MSQYPVENIRTVALVGHGSTGKTTLMEALLYRNGVIKEVGTVEKGNTVGDFDAMEKEVKHSLRTTVAHLNAQKDDGTPVRIFLLDTPGYPDCVGQALGALDAVKTVCVVVDATKGIELMTRRMMDWAKERNLCRMIVVNKIDQPDVDLAKLVLDLREAFGNEVLPLNLPNKDCSHVIDCFDNDKGEANFASVERVHQAFIERVVEMDDETMERYLEEGAVDPKSLHAPLTKALRLGHIIPVCFTSAKNLIGMRDLIKVFVRHLPNPTEANAPLFYKADGSEYMTFPDANRPVLAHVFKVVNDPYIGKIGLFRLHQGRITKDSTLYVDDGKKAFKISRPIMLQGKEGLEVDEMNPGYIGAVAKVDDIVYGSILHDSAIEGGIYMKKLNFPKPMFGLAVSPAKRGDESRMSEVIDKMVSEDPTLAVEHDVVMNETVLRGLSEQHLRIVLKRMASQFKLDIQTRTPRVPYRETIAAPAEGHARHKKQTGGAGQFGEVFLRVEPLPRGAGFKFVDQVKGGAIPYNFIPAVEKGVQEVLDSGYVAGYPIHDIRVTVYDGKYHPVDSKEVAFVAAGRKAMLDALANAKPTLLEPIVRIEIEAPDSCMGDITGDLASRRGQVSGTENLTGGMMLITGRVPLTGLDGYANRLNALTQGAGSYSIELLAYEPVPASVQAELASKYQRKEEED</sequence>
<evidence type="ECO:0000256" key="4">
    <source>
        <dbReference type="ARBA" id="ARBA00022917"/>
    </source>
</evidence>
<reference evidence="8" key="2">
    <citation type="journal article" date="2021" name="PeerJ">
        <title>Extensive microbial diversity within the chicken gut microbiome revealed by metagenomics and culture.</title>
        <authorList>
            <person name="Gilroy R."/>
            <person name="Ravi A."/>
            <person name="Getino M."/>
            <person name="Pursley I."/>
            <person name="Horton D.L."/>
            <person name="Alikhan N.F."/>
            <person name="Baker D."/>
            <person name="Gharbi K."/>
            <person name="Hall N."/>
            <person name="Watson M."/>
            <person name="Adriaenssens E.M."/>
            <person name="Foster-Nyarko E."/>
            <person name="Jarju S."/>
            <person name="Secka A."/>
            <person name="Antonio M."/>
            <person name="Oren A."/>
            <person name="Chaudhuri R.R."/>
            <person name="La Ragione R."/>
            <person name="Hildebrand F."/>
            <person name="Pallen M.J."/>
        </authorList>
    </citation>
    <scope>NUCLEOTIDE SEQUENCE</scope>
    <source>
        <strain evidence="8">7463</strain>
    </source>
</reference>
<dbReference type="GO" id="GO:0003924">
    <property type="term" value="F:GTPase activity"/>
    <property type="evidence" value="ECO:0007669"/>
    <property type="project" value="InterPro"/>
</dbReference>
<dbReference type="GO" id="GO:0005525">
    <property type="term" value="F:GTP binding"/>
    <property type="evidence" value="ECO:0007669"/>
    <property type="project" value="UniProtKB-KW"/>
</dbReference>
<keyword evidence="3 8" id="KW-0251">Elongation factor</keyword>
<dbReference type="GO" id="GO:0032790">
    <property type="term" value="P:ribosome disassembly"/>
    <property type="evidence" value="ECO:0007669"/>
    <property type="project" value="TreeGrafter"/>
</dbReference>
<dbReference type="NCBIfam" id="TIGR00231">
    <property type="entry name" value="small_GTP"/>
    <property type="match status" value="1"/>
</dbReference>
<dbReference type="Proteomes" id="UP000824083">
    <property type="component" value="Unassembled WGS sequence"/>
</dbReference>
<dbReference type="Gene3D" id="3.30.70.870">
    <property type="entry name" value="Elongation Factor G (Translational Gtpase), domain 3"/>
    <property type="match status" value="1"/>
</dbReference>
<dbReference type="SUPFAM" id="SSF54211">
    <property type="entry name" value="Ribosomal protein S5 domain 2-like"/>
    <property type="match status" value="1"/>
</dbReference>
<dbReference type="NCBIfam" id="NF009891">
    <property type="entry name" value="PRK13351.1-1"/>
    <property type="match status" value="1"/>
</dbReference>
<dbReference type="Pfam" id="PF00009">
    <property type="entry name" value="GTP_EFTU"/>
    <property type="match status" value="1"/>
</dbReference>
<dbReference type="InterPro" id="IPR005225">
    <property type="entry name" value="Small_GTP-bd"/>
</dbReference>
<dbReference type="PROSITE" id="PS51722">
    <property type="entry name" value="G_TR_2"/>
    <property type="match status" value="1"/>
</dbReference>
<dbReference type="InterPro" id="IPR009000">
    <property type="entry name" value="Transl_B-barrel_sf"/>
</dbReference>
<dbReference type="Gene3D" id="3.30.70.240">
    <property type="match status" value="1"/>
</dbReference>
<dbReference type="PANTHER" id="PTHR43261">
    <property type="entry name" value="TRANSLATION ELONGATION FACTOR G-RELATED"/>
    <property type="match status" value="1"/>
</dbReference>
<dbReference type="InterPro" id="IPR035647">
    <property type="entry name" value="EFG_III/V"/>
</dbReference>
<evidence type="ECO:0000259" key="7">
    <source>
        <dbReference type="PROSITE" id="PS51722"/>
    </source>
</evidence>